<dbReference type="Proteomes" id="UP000246145">
    <property type="component" value="Unassembled WGS sequence"/>
</dbReference>
<organism evidence="1 2">
    <name type="scientific">Pusillimonas noertemannii</name>
    <dbReference type="NCBI Taxonomy" id="305977"/>
    <lineage>
        <taxon>Bacteria</taxon>
        <taxon>Pseudomonadati</taxon>
        <taxon>Pseudomonadota</taxon>
        <taxon>Betaproteobacteria</taxon>
        <taxon>Burkholderiales</taxon>
        <taxon>Alcaligenaceae</taxon>
        <taxon>Pusillimonas</taxon>
    </lineage>
</organism>
<accession>A0A2U1CPM1</accession>
<sequence>MLSLLTTNDSVVILDNMKAQLLLDHKTVARNGAILQLKIWKVPESIPPTTHGFKYRLVYIRNGERVVGFDNERNKGDHMHLDGAEFPYHFRGIERLIEDFIAEVEKRRGQL</sequence>
<proteinExistence type="predicted"/>
<dbReference type="Pfam" id="PF20126">
    <property type="entry name" value="TumE"/>
    <property type="match status" value="1"/>
</dbReference>
<keyword evidence="2" id="KW-1185">Reference proteome</keyword>
<dbReference type="EMBL" id="QEKO01000001">
    <property type="protein sequence ID" value="PVY67840.1"/>
    <property type="molecule type" value="Genomic_DNA"/>
</dbReference>
<gene>
    <name evidence="1" type="ORF">C7440_0223</name>
</gene>
<dbReference type="AlphaFoldDB" id="A0A2U1CPM1"/>
<reference evidence="1 2" key="1">
    <citation type="submission" date="2018-04" db="EMBL/GenBank/DDBJ databases">
        <title>Genomic Encyclopedia of Type Strains, Phase IV (KMG-IV): sequencing the most valuable type-strain genomes for metagenomic binning, comparative biology and taxonomic classification.</title>
        <authorList>
            <person name="Goeker M."/>
        </authorList>
    </citation>
    <scope>NUCLEOTIDE SEQUENCE [LARGE SCALE GENOMIC DNA]</scope>
    <source>
        <strain evidence="1 2">DSM 10065</strain>
    </source>
</reference>
<comment type="caution">
    <text evidence="1">The sequence shown here is derived from an EMBL/GenBank/DDBJ whole genome shotgun (WGS) entry which is preliminary data.</text>
</comment>
<evidence type="ECO:0000313" key="1">
    <source>
        <dbReference type="EMBL" id="PVY67840.1"/>
    </source>
</evidence>
<dbReference type="InterPro" id="IPR045397">
    <property type="entry name" value="TumE-like"/>
</dbReference>
<dbReference type="RefSeq" id="WP_306669708.1">
    <property type="nucleotide sequence ID" value="NZ_JACCEX010000001.1"/>
</dbReference>
<evidence type="ECO:0000313" key="2">
    <source>
        <dbReference type="Proteomes" id="UP000246145"/>
    </source>
</evidence>
<protein>
    <submittedName>
        <fullName evidence="1">Uncharacterized protein</fullName>
    </submittedName>
</protein>
<name>A0A2U1CPM1_9BURK</name>